<organism evidence="3 4">
    <name type="scientific">Oldenlandia corymbosa var. corymbosa</name>
    <dbReference type="NCBI Taxonomy" id="529605"/>
    <lineage>
        <taxon>Eukaryota</taxon>
        <taxon>Viridiplantae</taxon>
        <taxon>Streptophyta</taxon>
        <taxon>Embryophyta</taxon>
        <taxon>Tracheophyta</taxon>
        <taxon>Spermatophyta</taxon>
        <taxon>Magnoliopsida</taxon>
        <taxon>eudicotyledons</taxon>
        <taxon>Gunneridae</taxon>
        <taxon>Pentapetalae</taxon>
        <taxon>asterids</taxon>
        <taxon>lamiids</taxon>
        <taxon>Gentianales</taxon>
        <taxon>Rubiaceae</taxon>
        <taxon>Rubioideae</taxon>
        <taxon>Spermacoceae</taxon>
        <taxon>Hedyotis-Oldenlandia complex</taxon>
        <taxon>Oldenlandia</taxon>
    </lineage>
</organism>
<evidence type="ECO:0000256" key="1">
    <source>
        <dbReference type="SAM" id="SignalP"/>
    </source>
</evidence>
<sequence length="379" mass="42154">MELKRLLFYVILLFINLIIKVELRQAATDNVVLKSIKGQDGDVIDCVDIYHQPAFDHPLLRDHTIKMVPSYYPEGANDNFDPIIQIWQSKGECPEGTIPIRRTKHGAISIKKKSRNIIRLYFEGSAVSSDAVDEPRHEYAVTQSSTGNYYGAMSTISVWQPYVEGSGEFSLSQIWVAGGSGSNTNTIEVGWIVCPLLYGDNLTRLFIYWTSDNYQNTGCFDLQCSGFVQIDSSMAIGGAITTTNHPEIILLVWKDEDQDVWWLQYNGTVLGYWPTAIFTVLNDTSTLVEWGGEIINSNTNGIHTATDMGSGSFAQAGLGRASYFRNLLVVNDNNTLIPPPTDTFSWASNPTCYNITAGENGDWGNYFYYGGPGRNPNCP</sequence>
<dbReference type="PANTHER" id="PTHR31589:SF110">
    <property type="entry name" value="PROTEIN, PUTATIVE (DUF239)-RELATED"/>
    <property type="match status" value="1"/>
</dbReference>
<dbReference type="PROSITE" id="PS52045">
    <property type="entry name" value="NEPROSIN_PEP_CD"/>
    <property type="match status" value="1"/>
</dbReference>
<dbReference type="Pfam" id="PF14365">
    <property type="entry name" value="Neprosin_AP"/>
    <property type="match status" value="1"/>
</dbReference>
<dbReference type="Proteomes" id="UP001161247">
    <property type="component" value="Chromosome 5"/>
</dbReference>
<accession>A0AAV1DFI3</accession>
<proteinExistence type="predicted"/>
<feature type="chain" id="PRO_5043651112" evidence="1">
    <location>
        <begin position="24"/>
        <end position="379"/>
    </location>
</feature>
<feature type="signal peptide" evidence="1">
    <location>
        <begin position="1"/>
        <end position="23"/>
    </location>
</feature>
<dbReference type="InterPro" id="IPR025521">
    <property type="entry name" value="Neprosin_propep"/>
</dbReference>
<reference evidence="3" key="1">
    <citation type="submission" date="2023-03" db="EMBL/GenBank/DDBJ databases">
        <authorList>
            <person name="Julca I."/>
        </authorList>
    </citation>
    <scope>NUCLEOTIDE SEQUENCE</scope>
</reference>
<dbReference type="EMBL" id="OX459122">
    <property type="protein sequence ID" value="CAI9105765.1"/>
    <property type="molecule type" value="Genomic_DNA"/>
</dbReference>
<dbReference type="PANTHER" id="PTHR31589">
    <property type="entry name" value="PROTEIN, PUTATIVE (DUF239)-RELATED-RELATED"/>
    <property type="match status" value="1"/>
</dbReference>
<dbReference type="InterPro" id="IPR053168">
    <property type="entry name" value="Glutamic_endopeptidase"/>
</dbReference>
<dbReference type="Pfam" id="PF03080">
    <property type="entry name" value="Neprosin"/>
    <property type="match status" value="1"/>
</dbReference>
<protein>
    <submittedName>
        <fullName evidence="3">OLC1v1004774C1</fullName>
    </submittedName>
</protein>
<evidence type="ECO:0000259" key="2">
    <source>
        <dbReference type="PROSITE" id="PS52045"/>
    </source>
</evidence>
<evidence type="ECO:0000313" key="3">
    <source>
        <dbReference type="EMBL" id="CAI9105765.1"/>
    </source>
</evidence>
<name>A0AAV1DFI3_OLDCO</name>
<dbReference type="InterPro" id="IPR004314">
    <property type="entry name" value="Neprosin"/>
</dbReference>
<evidence type="ECO:0000313" key="4">
    <source>
        <dbReference type="Proteomes" id="UP001161247"/>
    </source>
</evidence>
<dbReference type="AlphaFoldDB" id="A0AAV1DFI3"/>
<keyword evidence="4" id="KW-1185">Reference proteome</keyword>
<gene>
    <name evidence="3" type="ORF">OLC1_LOCUS14392</name>
</gene>
<dbReference type="Gene3D" id="3.90.1320.10">
    <property type="entry name" value="Outer-capsid protein sigma 3, large lobe"/>
    <property type="match status" value="1"/>
</dbReference>
<feature type="domain" description="Neprosin PEP catalytic" evidence="2">
    <location>
        <begin position="131"/>
        <end position="379"/>
    </location>
</feature>
<keyword evidence="1" id="KW-0732">Signal</keyword>